<dbReference type="Proteomes" id="UP000273977">
    <property type="component" value="Unassembled WGS sequence"/>
</dbReference>
<dbReference type="Gene3D" id="3.40.50.2300">
    <property type="match status" value="1"/>
</dbReference>
<name>A0A3N4GP92_9LACT</name>
<comment type="caution">
    <text evidence="3">The sequence shown here is derived from an EMBL/GenBank/DDBJ whole genome shotgun (WGS) entry which is preliminary data.</text>
</comment>
<protein>
    <submittedName>
        <fullName evidence="3">Response regulator</fullName>
    </submittedName>
</protein>
<dbReference type="Pfam" id="PF00072">
    <property type="entry name" value="Response_reg"/>
    <property type="match status" value="1"/>
</dbReference>
<reference evidence="3 4" key="1">
    <citation type="submission" date="2018-11" db="EMBL/GenBank/DDBJ databases">
        <title>Aerococcus sp. SJQ22, whole genome shotgun sequence.</title>
        <authorList>
            <person name="Sun L."/>
            <person name="Gao X."/>
            <person name="Chen W."/>
            <person name="Huang K."/>
        </authorList>
    </citation>
    <scope>NUCLEOTIDE SEQUENCE [LARGE SCALE GENOMIC DNA]</scope>
    <source>
        <strain evidence="3 4">SJQ22</strain>
    </source>
</reference>
<evidence type="ECO:0000259" key="2">
    <source>
        <dbReference type="PROSITE" id="PS50110"/>
    </source>
</evidence>
<dbReference type="AlphaFoldDB" id="A0A3N4GP92"/>
<evidence type="ECO:0000256" key="1">
    <source>
        <dbReference type="PROSITE-ProRule" id="PRU00169"/>
    </source>
</evidence>
<proteinExistence type="predicted"/>
<sequence>MRLFADGLAYVQSPIFDSWEKQIVLVNDNLSKLDGFDVTKMARELPQYKQIFIIMMSMGITEEEIIHAFKVGIDDFLNRPFNLRVLQAYMERVIERFSDDDEPIL</sequence>
<feature type="domain" description="Response regulatory" evidence="2">
    <location>
        <begin position="1"/>
        <end position="94"/>
    </location>
</feature>
<evidence type="ECO:0000313" key="4">
    <source>
        <dbReference type="Proteomes" id="UP000273977"/>
    </source>
</evidence>
<gene>
    <name evidence="3" type="ORF">EF384_03460</name>
</gene>
<organism evidence="3 4">
    <name type="scientific">Aerococcus agrisoli</name>
    <dbReference type="NCBI Taxonomy" id="2487350"/>
    <lineage>
        <taxon>Bacteria</taxon>
        <taxon>Bacillati</taxon>
        <taxon>Bacillota</taxon>
        <taxon>Bacilli</taxon>
        <taxon>Lactobacillales</taxon>
        <taxon>Aerococcaceae</taxon>
        <taxon>Aerococcus</taxon>
    </lineage>
</organism>
<dbReference type="GO" id="GO:0000160">
    <property type="term" value="P:phosphorelay signal transduction system"/>
    <property type="evidence" value="ECO:0007669"/>
    <property type="project" value="InterPro"/>
</dbReference>
<dbReference type="SUPFAM" id="SSF52172">
    <property type="entry name" value="CheY-like"/>
    <property type="match status" value="1"/>
</dbReference>
<dbReference type="PROSITE" id="PS50110">
    <property type="entry name" value="RESPONSE_REGULATORY"/>
    <property type="match status" value="1"/>
</dbReference>
<keyword evidence="4" id="KW-1185">Reference proteome</keyword>
<dbReference type="InterPro" id="IPR011006">
    <property type="entry name" value="CheY-like_superfamily"/>
</dbReference>
<dbReference type="InterPro" id="IPR001789">
    <property type="entry name" value="Sig_transdc_resp-reg_receiver"/>
</dbReference>
<dbReference type="EMBL" id="RKMG01000007">
    <property type="protein sequence ID" value="RPA60921.1"/>
    <property type="molecule type" value="Genomic_DNA"/>
</dbReference>
<comment type="caution">
    <text evidence="1">Lacks conserved residue(s) required for the propagation of feature annotation.</text>
</comment>
<evidence type="ECO:0000313" key="3">
    <source>
        <dbReference type="EMBL" id="RPA60921.1"/>
    </source>
</evidence>
<accession>A0A3N4GP92</accession>